<dbReference type="InParanoid" id="A0A061FUJ0"/>
<dbReference type="InterPro" id="IPR044964">
    <property type="entry name" value="RCD1/SRO1-5"/>
</dbReference>
<evidence type="ECO:0000313" key="8">
    <source>
        <dbReference type="Proteomes" id="UP000026915"/>
    </source>
</evidence>
<dbReference type="PANTHER" id="PTHR32263:SF12">
    <property type="entry name" value="INACTIVE POLY [ADP-RIBOSE] POLYMERASE SRO4-RELATED"/>
    <property type="match status" value="1"/>
</dbReference>
<dbReference type="GO" id="GO:0005634">
    <property type="term" value="C:nucleus"/>
    <property type="evidence" value="ECO:0007669"/>
    <property type="project" value="UniProtKB-SubCell"/>
</dbReference>
<evidence type="ECO:0000256" key="1">
    <source>
        <dbReference type="ARBA" id="ARBA00004123"/>
    </source>
</evidence>
<dbReference type="OMA" id="FQIFARA"/>
<dbReference type="InterPro" id="IPR012317">
    <property type="entry name" value="Poly(ADP-ribose)pol_cat_dom"/>
</dbReference>
<keyword evidence="8" id="KW-1185">Reference proteome</keyword>
<dbReference type="Gene3D" id="3.90.228.10">
    <property type="match status" value="1"/>
</dbReference>
<keyword evidence="3" id="KW-0346">Stress response</keyword>
<proteinExistence type="predicted"/>
<evidence type="ECO:0000313" key="7">
    <source>
        <dbReference type="EMBL" id="EOY20728.1"/>
    </source>
</evidence>
<dbReference type="InterPro" id="IPR022003">
    <property type="entry name" value="RST"/>
</dbReference>
<dbReference type="Proteomes" id="UP000026915">
    <property type="component" value="Chromosome 3"/>
</dbReference>
<keyword evidence="4" id="KW-0539">Nucleus</keyword>
<keyword evidence="2" id="KW-0217">Developmental protein</keyword>
<evidence type="ECO:0000259" key="5">
    <source>
        <dbReference type="PROSITE" id="PS51059"/>
    </source>
</evidence>
<dbReference type="PROSITE" id="PS51879">
    <property type="entry name" value="RST"/>
    <property type="match status" value="1"/>
</dbReference>
<dbReference type="PANTHER" id="PTHR32263">
    <property type="entry name" value="INACTIVE POLY [ADP-RIBOSE] POLYMERASE SRO4-RELATED"/>
    <property type="match status" value="1"/>
</dbReference>
<protein>
    <submittedName>
        <fullName evidence="7">RCD one 5, putative isoform 1</fullName>
    </submittedName>
</protein>
<dbReference type="FunCoup" id="A0A061FUJ0">
    <property type="interactions" value="2"/>
</dbReference>
<evidence type="ECO:0000259" key="6">
    <source>
        <dbReference type="PROSITE" id="PS51879"/>
    </source>
</evidence>
<evidence type="ECO:0000256" key="2">
    <source>
        <dbReference type="ARBA" id="ARBA00022473"/>
    </source>
</evidence>
<name>A0A061FUJ0_THECC</name>
<feature type="domain" description="PARP catalytic" evidence="5">
    <location>
        <begin position="55"/>
        <end position="277"/>
    </location>
</feature>
<sequence>MAFNQNEYNDNNDNFLSFETRDSEKTHTASSNSTTLDTVNDQESVLTDCESGVSGPSFDQSPLFNNGLVRLFPGDKAHDVIMKRFLSNLGALAAHTKDLTIHKNSFLGVTWQARLQSFQIFIKAMEKKCGGDANIKYAWCSASRDEICKIVEHGFGHFGLPENSGLYGCGLYLSPDDSPMESVKNAMVDKNGMRHLMLCRVILGKAEAVQPGSKQCHPSSDEFDSGVDNLSSPKKYILWSTHMNTHILPEFILSFRAPSSLKGFLGMQDRLKIPTSPWISFPALISALSEFLPPPSINLISKYHKDLRDKKISRHELIQFVRQIAGDKLLVAVIKSSRTKKVISLQGNLFMFCFCSSLLHLAAFNEQLSMDPGAGFDILRRLAI</sequence>
<dbReference type="GO" id="GO:0003950">
    <property type="term" value="F:NAD+ poly-ADP-ribosyltransferase activity"/>
    <property type="evidence" value="ECO:0007669"/>
    <property type="project" value="InterPro"/>
</dbReference>
<organism evidence="7 8">
    <name type="scientific">Theobroma cacao</name>
    <name type="common">Cacao</name>
    <name type="synonym">Cocoa</name>
    <dbReference type="NCBI Taxonomy" id="3641"/>
    <lineage>
        <taxon>Eukaryota</taxon>
        <taxon>Viridiplantae</taxon>
        <taxon>Streptophyta</taxon>
        <taxon>Embryophyta</taxon>
        <taxon>Tracheophyta</taxon>
        <taxon>Spermatophyta</taxon>
        <taxon>Magnoliopsida</taxon>
        <taxon>eudicotyledons</taxon>
        <taxon>Gunneridae</taxon>
        <taxon>Pentapetalae</taxon>
        <taxon>rosids</taxon>
        <taxon>malvids</taxon>
        <taxon>Malvales</taxon>
        <taxon>Malvaceae</taxon>
        <taxon>Byttnerioideae</taxon>
        <taxon>Theobroma</taxon>
    </lineage>
</organism>
<accession>A0A061FUJ0</accession>
<dbReference type="Pfam" id="PF12174">
    <property type="entry name" value="RST"/>
    <property type="match status" value="1"/>
</dbReference>
<gene>
    <name evidence="7" type="ORF">TCM_012073</name>
</gene>
<dbReference type="Gramene" id="EOY20728">
    <property type="protein sequence ID" value="EOY20728"/>
    <property type="gene ID" value="TCM_012073"/>
</dbReference>
<evidence type="ECO:0000256" key="3">
    <source>
        <dbReference type="ARBA" id="ARBA00023016"/>
    </source>
</evidence>
<dbReference type="eggNOG" id="ENOG502QTKK">
    <property type="taxonomic scope" value="Eukaryota"/>
</dbReference>
<reference evidence="7 8" key="1">
    <citation type="journal article" date="2013" name="Genome Biol.">
        <title>The genome sequence of the most widely cultivated cacao type and its use to identify candidate genes regulating pod color.</title>
        <authorList>
            <person name="Motamayor J.C."/>
            <person name="Mockaitis K."/>
            <person name="Schmutz J."/>
            <person name="Haiminen N."/>
            <person name="Iii D.L."/>
            <person name="Cornejo O."/>
            <person name="Findley S.D."/>
            <person name="Zheng P."/>
            <person name="Utro F."/>
            <person name="Royaert S."/>
            <person name="Saski C."/>
            <person name="Jenkins J."/>
            <person name="Podicheti R."/>
            <person name="Zhao M."/>
            <person name="Scheffler B.E."/>
            <person name="Stack J.C."/>
            <person name="Feltus F.A."/>
            <person name="Mustiga G.M."/>
            <person name="Amores F."/>
            <person name="Phillips W."/>
            <person name="Marelli J.P."/>
            <person name="May G.D."/>
            <person name="Shapiro H."/>
            <person name="Ma J."/>
            <person name="Bustamante C.D."/>
            <person name="Schnell R.J."/>
            <person name="Main D."/>
            <person name="Gilbert D."/>
            <person name="Parida L."/>
            <person name="Kuhn D.N."/>
        </authorList>
    </citation>
    <scope>NUCLEOTIDE SEQUENCE [LARGE SCALE GENOMIC DNA]</scope>
    <source>
        <strain evidence="8">cv. Matina 1-6</strain>
    </source>
</reference>
<dbReference type="SUPFAM" id="SSF56399">
    <property type="entry name" value="ADP-ribosylation"/>
    <property type="match status" value="1"/>
</dbReference>
<dbReference type="PROSITE" id="PS51059">
    <property type="entry name" value="PARP_CATALYTIC"/>
    <property type="match status" value="1"/>
</dbReference>
<evidence type="ECO:0000256" key="4">
    <source>
        <dbReference type="ARBA" id="ARBA00023242"/>
    </source>
</evidence>
<dbReference type="AlphaFoldDB" id="A0A061FUJ0"/>
<feature type="domain" description="RST" evidence="6">
    <location>
        <begin position="272"/>
        <end position="343"/>
    </location>
</feature>
<dbReference type="EMBL" id="CM001881">
    <property type="protein sequence ID" value="EOY20728.1"/>
    <property type="molecule type" value="Genomic_DNA"/>
</dbReference>
<comment type="subcellular location">
    <subcellularLocation>
        <location evidence="1">Nucleus</location>
    </subcellularLocation>
</comment>